<dbReference type="AlphaFoldDB" id="A0A6A5A820"/>
<dbReference type="Proteomes" id="UP000469452">
    <property type="component" value="Unassembled WGS sequence"/>
</dbReference>
<dbReference type="EMBL" id="VJMI01015323">
    <property type="protein sequence ID" value="KAF0729848.1"/>
    <property type="molecule type" value="Genomic_DNA"/>
</dbReference>
<evidence type="ECO:0000313" key="2">
    <source>
        <dbReference type="Proteomes" id="UP000469452"/>
    </source>
</evidence>
<organism evidence="1 2">
    <name type="scientific">Aphanomyces astaci</name>
    <name type="common">Crayfish plague agent</name>
    <dbReference type="NCBI Taxonomy" id="112090"/>
    <lineage>
        <taxon>Eukaryota</taxon>
        <taxon>Sar</taxon>
        <taxon>Stramenopiles</taxon>
        <taxon>Oomycota</taxon>
        <taxon>Saprolegniomycetes</taxon>
        <taxon>Saprolegniales</taxon>
        <taxon>Verrucalvaceae</taxon>
        <taxon>Aphanomyces</taxon>
    </lineage>
</organism>
<feature type="non-terminal residue" evidence="1">
    <location>
        <position position="1"/>
    </location>
</feature>
<evidence type="ECO:0000313" key="1">
    <source>
        <dbReference type="EMBL" id="KAF0729848.1"/>
    </source>
</evidence>
<protein>
    <submittedName>
        <fullName evidence="1">Uncharacterized protein</fullName>
    </submittedName>
</protein>
<accession>A0A6A5A820</accession>
<comment type="caution">
    <text evidence="1">The sequence shown here is derived from an EMBL/GenBank/DDBJ whole genome shotgun (WGS) entry which is preliminary data.</text>
</comment>
<proteinExistence type="predicted"/>
<name>A0A6A5A820_APHAT</name>
<reference evidence="1 2" key="1">
    <citation type="submission" date="2019-06" db="EMBL/GenBank/DDBJ databases">
        <title>Genomics analysis of Aphanomyces spp. identifies a new class of oomycete effector associated with host adaptation.</title>
        <authorList>
            <person name="Gaulin E."/>
        </authorList>
    </citation>
    <scope>NUCLEOTIDE SEQUENCE [LARGE SCALE GENOMIC DNA]</scope>
    <source>
        <strain evidence="1 2">E</strain>
    </source>
</reference>
<sequence length="60" mass="6633">LLSLGISDVPEDVAKQLARQAFLTSKVLDHKKDDGDQALNLHDQRLGAHNVAILNRDDDE</sequence>
<gene>
    <name evidence="1" type="ORF">AaE_009346</name>
</gene>